<evidence type="ECO:0000313" key="3">
    <source>
        <dbReference type="Proteomes" id="UP000019276"/>
    </source>
</evidence>
<keyword evidence="1" id="KW-1133">Transmembrane helix</keyword>
<name>W7QTI4_9ALTE</name>
<accession>W7QTI4</accession>
<dbReference type="AlphaFoldDB" id="W7QTI4"/>
<dbReference type="InterPro" id="IPR007813">
    <property type="entry name" value="PilN"/>
</dbReference>
<dbReference type="Pfam" id="PF05137">
    <property type="entry name" value="PilN"/>
    <property type="match status" value="1"/>
</dbReference>
<protein>
    <recommendedName>
        <fullName evidence="4">MSHA biogenesis protein MshI</fullName>
    </recommendedName>
</protein>
<dbReference type="RefSeq" id="WP_035015877.1">
    <property type="nucleotide sequence ID" value="NZ_ARZY01000038.1"/>
</dbReference>
<keyword evidence="1" id="KW-0472">Membrane</keyword>
<reference evidence="2 3" key="1">
    <citation type="journal article" date="2014" name="Genome Announc.">
        <title>Draft Genome Sequence of the Agar-Degrading Bacterium Catenovulum sp. Strain DS-2, Isolated from Intestines of Haliotis diversicolor.</title>
        <authorList>
            <person name="Shan D."/>
            <person name="Li X."/>
            <person name="Gu Z."/>
            <person name="Wei G."/>
            <person name="Gao Z."/>
            <person name="Shao Z."/>
        </authorList>
    </citation>
    <scope>NUCLEOTIDE SEQUENCE [LARGE SCALE GENOMIC DNA]</scope>
    <source>
        <strain evidence="2 3">DS-2</strain>
    </source>
</reference>
<comment type="caution">
    <text evidence="2">The sequence shown here is derived from an EMBL/GenBank/DDBJ whole genome shotgun (WGS) entry which is preliminary data.</text>
</comment>
<organism evidence="2 3">
    <name type="scientific">Catenovulum agarivorans DS-2</name>
    <dbReference type="NCBI Taxonomy" id="1328313"/>
    <lineage>
        <taxon>Bacteria</taxon>
        <taxon>Pseudomonadati</taxon>
        <taxon>Pseudomonadota</taxon>
        <taxon>Gammaproteobacteria</taxon>
        <taxon>Alteromonadales</taxon>
        <taxon>Alteromonadaceae</taxon>
        <taxon>Catenovulum</taxon>
    </lineage>
</organism>
<gene>
    <name evidence="2" type="ORF">DS2_15939</name>
</gene>
<proteinExistence type="predicted"/>
<dbReference type="OrthoDB" id="6876592at2"/>
<keyword evidence="1" id="KW-0812">Transmembrane</keyword>
<dbReference type="eggNOG" id="COG3166">
    <property type="taxonomic scope" value="Bacteria"/>
</dbReference>
<dbReference type="STRING" id="1328313.DS2_15939"/>
<evidence type="ECO:0000256" key="1">
    <source>
        <dbReference type="SAM" id="Phobius"/>
    </source>
</evidence>
<dbReference type="Proteomes" id="UP000019276">
    <property type="component" value="Unassembled WGS sequence"/>
</dbReference>
<sequence length="204" mass="22579">MKRDINLYLEEFHPKPDPLSLGKISSVWLILLLSLSAIAWWVNSLAATTSAEYNKVSQAIALQQSLVDEFESALANRAEDPALKDTIVNLSREISQKQAVKNLVESRQQTGFQFSPLMADLANYHHTGIWLETIVYQNKQIVLKGGSSKVSTIPQWLAGLSQSDYFIGKTFKDLTLNASANGLYTQFSVATNKLSETDSLAGQL</sequence>
<feature type="transmembrane region" description="Helical" evidence="1">
    <location>
        <begin position="21"/>
        <end position="42"/>
    </location>
</feature>
<evidence type="ECO:0008006" key="4">
    <source>
        <dbReference type="Google" id="ProtNLM"/>
    </source>
</evidence>
<keyword evidence="3" id="KW-1185">Reference proteome</keyword>
<dbReference type="EMBL" id="ARZY01000038">
    <property type="protein sequence ID" value="EWH08740.1"/>
    <property type="molecule type" value="Genomic_DNA"/>
</dbReference>
<evidence type="ECO:0000313" key="2">
    <source>
        <dbReference type="EMBL" id="EWH08740.1"/>
    </source>
</evidence>